<evidence type="ECO:0000256" key="6">
    <source>
        <dbReference type="ARBA" id="ARBA00022695"/>
    </source>
</evidence>
<dbReference type="GO" id="GO:0005737">
    <property type="term" value="C:cytoplasm"/>
    <property type="evidence" value="ECO:0007669"/>
    <property type="project" value="UniProtKB-SubCell"/>
</dbReference>
<dbReference type="GO" id="GO:0009360">
    <property type="term" value="C:DNA polymerase III complex"/>
    <property type="evidence" value="ECO:0007669"/>
    <property type="project" value="InterPro"/>
</dbReference>
<sequence length="367" mass="41611">MKFTFTKEVLLKEMAIAQEIISNKTAISILSNVLLIAKEGSLTIRATDIKVAFETKIPVDVAEEGATTVFCDKFTSIIASMPSGEIEAEQKDQKLIIRSISKKAKFSLKTISDNDFPPFTDSSNVQFFEVPAKEFKEMITQTIFAVSDDETRYFMNGVYMEKKENNLIFAATDGRRLAFIQHDFGIALPDFKGSIIPPKILSIVQRRSSEEGMISIGISEKNIFFRFNAYNFSSVLIDGQFPNYERVIPESQAHCFETNCDDFLQALKRVALLVEQKSKRIFLKISAGTLSITSNENELGTANEEIPCKYEGEEITIALNYMYLEEPLKVLGSENIRIEFTDPMRAITLRPETDTHFFHIIMPMQME</sequence>
<evidence type="ECO:0000256" key="9">
    <source>
        <dbReference type="ARBA" id="ARBA00023125"/>
    </source>
</evidence>
<evidence type="ECO:0000256" key="5">
    <source>
        <dbReference type="ARBA" id="ARBA00022679"/>
    </source>
</evidence>
<dbReference type="RefSeq" id="WP_162664684.1">
    <property type="nucleotide sequence ID" value="NZ_CP048020.1"/>
</dbReference>
<dbReference type="GO" id="GO:0003887">
    <property type="term" value="F:DNA-directed DNA polymerase activity"/>
    <property type="evidence" value="ECO:0007669"/>
    <property type="project" value="UniProtKB-UniRule"/>
</dbReference>
<evidence type="ECO:0000256" key="8">
    <source>
        <dbReference type="ARBA" id="ARBA00022932"/>
    </source>
</evidence>
<feature type="domain" description="DNA polymerase III beta sliding clamp C-terminal" evidence="13">
    <location>
        <begin position="246"/>
        <end position="364"/>
    </location>
</feature>
<dbReference type="Pfam" id="PF02767">
    <property type="entry name" value="DNA_pol3_beta_2"/>
    <property type="match status" value="1"/>
</dbReference>
<evidence type="ECO:0000259" key="12">
    <source>
        <dbReference type="Pfam" id="PF02767"/>
    </source>
</evidence>
<dbReference type="PANTHER" id="PTHR30478:SF0">
    <property type="entry name" value="BETA SLIDING CLAMP"/>
    <property type="match status" value="1"/>
</dbReference>
<dbReference type="InterPro" id="IPR022635">
    <property type="entry name" value="DNA_polIII_beta_C"/>
</dbReference>
<dbReference type="Pfam" id="PF02768">
    <property type="entry name" value="DNA_pol3_beta_3"/>
    <property type="match status" value="1"/>
</dbReference>
<dbReference type="KEGG" id="trz:GWP43_14155"/>
<keyword evidence="9" id="KW-0238">DNA-binding</keyword>
<dbReference type="SUPFAM" id="SSF55979">
    <property type="entry name" value="DNA clamp"/>
    <property type="match status" value="3"/>
</dbReference>
<dbReference type="AlphaFoldDB" id="A0A6P1Y3E0"/>
<evidence type="ECO:0000256" key="10">
    <source>
        <dbReference type="PIRNR" id="PIRNR000804"/>
    </source>
</evidence>
<keyword evidence="6 10" id="KW-0548">Nucleotidyltransferase</keyword>
<name>A0A6P1Y3E0_9SPIR</name>
<evidence type="ECO:0000259" key="13">
    <source>
        <dbReference type="Pfam" id="PF02768"/>
    </source>
</evidence>
<dbReference type="PANTHER" id="PTHR30478">
    <property type="entry name" value="DNA POLYMERASE III SUBUNIT BETA"/>
    <property type="match status" value="1"/>
</dbReference>
<comment type="similarity">
    <text evidence="2 10">Belongs to the beta sliding clamp family.</text>
</comment>
<keyword evidence="4 10" id="KW-0963">Cytoplasm</keyword>
<dbReference type="Proteomes" id="UP000464374">
    <property type="component" value="Chromosome"/>
</dbReference>
<evidence type="ECO:0000256" key="4">
    <source>
        <dbReference type="ARBA" id="ARBA00022490"/>
    </source>
</evidence>
<dbReference type="NCBIfam" id="TIGR00663">
    <property type="entry name" value="dnan"/>
    <property type="match status" value="1"/>
</dbReference>
<evidence type="ECO:0000256" key="2">
    <source>
        <dbReference type="ARBA" id="ARBA00010752"/>
    </source>
</evidence>
<dbReference type="EMBL" id="CP048020">
    <property type="protein sequence ID" value="QHX44416.1"/>
    <property type="molecule type" value="Genomic_DNA"/>
</dbReference>
<evidence type="ECO:0000256" key="1">
    <source>
        <dbReference type="ARBA" id="ARBA00004496"/>
    </source>
</evidence>
<dbReference type="SMART" id="SM00480">
    <property type="entry name" value="POL3Bc"/>
    <property type="match status" value="1"/>
</dbReference>
<evidence type="ECO:0000256" key="3">
    <source>
        <dbReference type="ARBA" id="ARBA00021035"/>
    </source>
</evidence>
<evidence type="ECO:0000313" key="15">
    <source>
        <dbReference type="Proteomes" id="UP000464374"/>
    </source>
</evidence>
<dbReference type="PIRSF" id="PIRSF000804">
    <property type="entry name" value="DNA_pol_III_b"/>
    <property type="match status" value="1"/>
</dbReference>
<comment type="function">
    <text evidence="10">Confers DNA tethering and processivity to DNA polymerases and other proteins. Acts as a clamp, forming a ring around DNA (a reaction catalyzed by the clamp-loading complex) which diffuses in an ATP-independent manner freely and bidirectionally along dsDNA. Initially characterized for its ability to contact the catalytic subunit of DNA polymerase III (Pol III), a complex, multichain enzyme responsible for most of the replicative synthesis in bacteria; Pol III exhibits 3'-5' exonuclease proofreading activity. The beta chain is required for initiation of replication as well as for processivity of DNA replication.</text>
</comment>
<keyword evidence="7 10" id="KW-0235">DNA replication</keyword>
<feature type="domain" description="DNA polymerase III beta sliding clamp central" evidence="12">
    <location>
        <begin position="129"/>
        <end position="243"/>
    </location>
</feature>
<evidence type="ECO:0000259" key="11">
    <source>
        <dbReference type="Pfam" id="PF00712"/>
    </source>
</evidence>
<dbReference type="GO" id="GO:0006271">
    <property type="term" value="P:DNA strand elongation involved in DNA replication"/>
    <property type="evidence" value="ECO:0007669"/>
    <property type="project" value="TreeGrafter"/>
</dbReference>
<evidence type="ECO:0000256" key="7">
    <source>
        <dbReference type="ARBA" id="ARBA00022705"/>
    </source>
</evidence>
<dbReference type="Gene3D" id="3.10.150.10">
    <property type="entry name" value="DNA Polymerase III, subunit A, domain 2"/>
    <property type="match status" value="1"/>
</dbReference>
<reference evidence="14 15" key="1">
    <citation type="submission" date="2020-01" db="EMBL/GenBank/DDBJ databases">
        <title>Complete genome sequence of a human oral phylogroup 1 Treponema sp. strain ATCC 700766, originally isolated from periodontitis dental plaque.</title>
        <authorList>
            <person name="Chan Y."/>
            <person name="Huo Y.-B."/>
            <person name="Yu X.-L."/>
            <person name="Zeng H."/>
            <person name="Leung W.-K."/>
            <person name="Watt R.M."/>
        </authorList>
    </citation>
    <scope>NUCLEOTIDE SEQUENCE [LARGE SCALE GENOMIC DNA]</scope>
    <source>
        <strain evidence="14 15">OMZ 804</strain>
    </source>
</reference>
<dbReference type="InterPro" id="IPR046938">
    <property type="entry name" value="DNA_clamp_sf"/>
</dbReference>
<comment type="subunit">
    <text evidence="10">Forms a ring-shaped head-to-tail homodimer around DNA.</text>
</comment>
<feature type="domain" description="DNA polymerase III beta sliding clamp N-terminal" evidence="11">
    <location>
        <begin position="1"/>
        <end position="117"/>
    </location>
</feature>
<keyword evidence="8 10" id="KW-0239">DNA-directed DNA polymerase</keyword>
<gene>
    <name evidence="14" type="ORF">GWP43_14155</name>
</gene>
<comment type="subcellular location">
    <subcellularLocation>
        <location evidence="1 10">Cytoplasm</location>
    </subcellularLocation>
</comment>
<dbReference type="InterPro" id="IPR001001">
    <property type="entry name" value="DNA_polIII_beta"/>
</dbReference>
<proteinExistence type="inferred from homology"/>
<keyword evidence="5 10" id="KW-0808">Transferase</keyword>
<dbReference type="GO" id="GO:0003677">
    <property type="term" value="F:DNA binding"/>
    <property type="evidence" value="ECO:0007669"/>
    <property type="project" value="UniProtKB-UniRule"/>
</dbReference>
<dbReference type="CDD" id="cd00140">
    <property type="entry name" value="beta_clamp"/>
    <property type="match status" value="1"/>
</dbReference>
<dbReference type="InterPro" id="IPR022637">
    <property type="entry name" value="DNA_polIII_beta_cen"/>
</dbReference>
<dbReference type="GO" id="GO:0008408">
    <property type="term" value="F:3'-5' exonuclease activity"/>
    <property type="evidence" value="ECO:0007669"/>
    <property type="project" value="InterPro"/>
</dbReference>
<evidence type="ECO:0000313" key="14">
    <source>
        <dbReference type="EMBL" id="QHX44416.1"/>
    </source>
</evidence>
<dbReference type="Pfam" id="PF00712">
    <property type="entry name" value="DNA_pol3_beta"/>
    <property type="match status" value="1"/>
</dbReference>
<dbReference type="Gene3D" id="3.70.10.10">
    <property type="match status" value="1"/>
</dbReference>
<dbReference type="InterPro" id="IPR022634">
    <property type="entry name" value="DNA_polIII_beta_N"/>
</dbReference>
<protein>
    <recommendedName>
        <fullName evidence="3 10">Beta sliding clamp</fullName>
    </recommendedName>
</protein>
<organism evidence="14 15">
    <name type="scientific">Treponema vincentii</name>
    <dbReference type="NCBI Taxonomy" id="69710"/>
    <lineage>
        <taxon>Bacteria</taxon>
        <taxon>Pseudomonadati</taxon>
        <taxon>Spirochaetota</taxon>
        <taxon>Spirochaetia</taxon>
        <taxon>Spirochaetales</taxon>
        <taxon>Treponemataceae</taxon>
        <taxon>Treponema</taxon>
    </lineage>
</organism>
<accession>A0A6P1Y3E0</accession>